<dbReference type="Gene3D" id="3.30.420.40">
    <property type="match status" value="1"/>
</dbReference>
<dbReference type="PROSITE" id="PS01238">
    <property type="entry name" value="GDA1_CD39_NTPASE"/>
    <property type="match status" value="1"/>
</dbReference>
<dbReference type="Proteomes" id="UP000694865">
    <property type="component" value="Unplaced"/>
</dbReference>
<keyword evidence="2 3" id="KW-0378">Hydrolase</keyword>
<evidence type="ECO:0000256" key="4">
    <source>
        <dbReference type="SAM" id="Phobius"/>
    </source>
</evidence>
<evidence type="ECO:0000256" key="2">
    <source>
        <dbReference type="ARBA" id="ARBA00022801"/>
    </source>
</evidence>
<accession>A0ABM0M6C0</accession>
<comment type="similarity">
    <text evidence="1 3">Belongs to the GDA1/CD39 NTPase family.</text>
</comment>
<feature type="transmembrane region" description="Helical" evidence="4">
    <location>
        <begin position="96"/>
        <end position="117"/>
    </location>
</feature>
<dbReference type="Pfam" id="PF01150">
    <property type="entry name" value="GDA1_CD39"/>
    <property type="match status" value="1"/>
</dbReference>
<evidence type="ECO:0000256" key="3">
    <source>
        <dbReference type="RuleBase" id="RU003833"/>
    </source>
</evidence>
<dbReference type="InterPro" id="IPR000407">
    <property type="entry name" value="GDA1_CD39_NTPase"/>
</dbReference>
<keyword evidence="4" id="KW-1133">Transmembrane helix</keyword>
<dbReference type="RefSeq" id="XP_006815561.1">
    <property type="nucleotide sequence ID" value="XM_006815498.1"/>
</dbReference>
<dbReference type="CDD" id="cd24044">
    <property type="entry name" value="ASKHA_NBD_NTPDase1-like"/>
    <property type="match status" value="1"/>
</dbReference>
<evidence type="ECO:0000313" key="6">
    <source>
        <dbReference type="RefSeq" id="XP_006815561.1"/>
    </source>
</evidence>
<feature type="transmembrane region" description="Helical" evidence="4">
    <location>
        <begin position="564"/>
        <end position="588"/>
    </location>
</feature>
<gene>
    <name evidence="6" type="primary">LOC100368830</name>
</gene>
<name>A0ABM0M6C0_SACKO</name>
<dbReference type="PANTHER" id="PTHR11782">
    <property type="entry name" value="ADENOSINE/GUANOSINE DIPHOSPHATASE"/>
    <property type="match status" value="1"/>
</dbReference>
<sequence length="605" mass="67085">MIITVHAVIDGHTSRVPVEIEPHDSIESLVYAFCYQQGAPAHRTYVVRNEKEDILDFSKSLALCGIEDSDTVYITEGDEPVEYLPSPQMPLTYNPFLILGIVLTTVGIVGIVIVAVVQNTAHPEIQKGYGLSWDAGSTHSKLHVYHWPVEKEDTTALVTQIDQCRADGGGLSSYLDNPQDAGKSLEPCIEKTAMSAVPKDEYSQTPIMLGATAGMRLLEKEDKNVSDAIISSVWTSLEQYPFNVTNVSIISGESEGSFSWVTVNYLLGNFVEVPASLSSIFWTSTEKHTVGAIDMGGASTQMTFIPEDTTVVPIEDQRYLKLYGEDYHVYTHSYLCYGVREAERRFLANLVKDSNYTHTVINPCAPIGYSEHRTAAYLFDAYCSHGDEALSAWGSEVVMPNDLNIDLSNITFTINGSSNTTQCSAEVRKLFDTPPFQSVFKPPVFGEYYAFSTFYYTTNNLNISTNASMAEFNNTMLAFCNLTWDEVKVMPSTDRSLLPAFCFQAQFIFGFLVDGYKFTPETWKFQFRNSVSGSDLGWSLGFMINATNLIPSEQSKSATLSTGVFIALMVIFGIILCVGIAFMFYAWVKKQRPSPLATSHKYGAI</sequence>
<keyword evidence="4" id="KW-0812">Transmembrane</keyword>
<dbReference type="PANTHER" id="PTHR11782:SF83">
    <property type="entry name" value="GUANOSINE-DIPHOSPHATASE"/>
    <property type="match status" value="1"/>
</dbReference>
<evidence type="ECO:0000256" key="1">
    <source>
        <dbReference type="ARBA" id="ARBA00009283"/>
    </source>
</evidence>
<organism evidence="5 6">
    <name type="scientific">Saccoglossus kowalevskii</name>
    <name type="common">Acorn worm</name>
    <dbReference type="NCBI Taxonomy" id="10224"/>
    <lineage>
        <taxon>Eukaryota</taxon>
        <taxon>Metazoa</taxon>
        <taxon>Hemichordata</taxon>
        <taxon>Enteropneusta</taxon>
        <taxon>Harrimaniidae</taxon>
        <taxon>Saccoglossus</taxon>
    </lineage>
</organism>
<protein>
    <submittedName>
        <fullName evidence="6">Ectonucleoside triphosphate diphosphohydrolase 8-like</fullName>
    </submittedName>
</protein>
<dbReference type="GeneID" id="100368830"/>
<dbReference type="Gene3D" id="3.30.420.150">
    <property type="entry name" value="Exopolyphosphatase. Domain 2"/>
    <property type="match status" value="1"/>
</dbReference>
<keyword evidence="4" id="KW-0472">Membrane</keyword>
<keyword evidence="5" id="KW-1185">Reference proteome</keyword>
<reference evidence="6" key="1">
    <citation type="submission" date="2025-08" db="UniProtKB">
        <authorList>
            <consortium name="RefSeq"/>
        </authorList>
    </citation>
    <scope>IDENTIFICATION</scope>
    <source>
        <tissue evidence="6">Testes</tissue>
    </source>
</reference>
<evidence type="ECO:0000313" key="5">
    <source>
        <dbReference type="Proteomes" id="UP000694865"/>
    </source>
</evidence>
<proteinExistence type="inferred from homology"/>